<dbReference type="EMBL" id="FNAO01000010">
    <property type="protein sequence ID" value="SDF02701.1"/>
    <property type="molecule type" value="Genomic_DNA"/>
</dbReference>
<name>A0A1G7HQL2_9FLAO</name>
<evidence type="ECO:0000256" key="1">
    <source>
        <dbReference type="SAM" id="SignalP"/>
    </source>
</evidence>
<protein>
    <submittedName>
        <fullName evidence="2">Uncharacterized protein</fullName>
    </submittedName>
</protein>
<dbReference type="OrthoDB" id="1444363at2"/>
<reference evidence="2 3" key="1">
    <citation type="submission" date="2016-10" db="EMBL/GenBank/DDBJ databases">
        <authorList>
            <person name="de Groot N.N."/>
        </authorList>
    </citation>
    <scope>NUCLEOTIDE SEQUENCE [LARGE SCALE GENOMIC DNA]</scope>
    <source>
        <strain evidence="2 3">DSM 23421</strain>
    </source>
</reference>
<feature type="chain" id="PRO_5011758328" evidence="1">
    <location>
        <begin position="19"/>
        <end position="137"/>
    </location>
</feature>
<dbReference type="AlphaFoldDB" id="A0A1G7HQL2"/>
<keyword evidence="1" id="KW-0732">Signal</keyword>
<keyword evidence="3" id="KW-1185">Reference proteome</keyword>
<feature type="signal peptide" evidence="1">
    <location>
        <begin position="1"/>
        <end position="18"/>
    </location>
</feature>
<dbReference type="STRING" id="641691.SAMN05421636_11012"/>
<gene>
    <name evidence="2" type="ORF">SAMN05421636_11012</name>
</gene>
<dbReference type="RefSeq" id="WP_091873110.1">
    <property type="nucleotide sequence ID" value="NZ_FNAO01000010.1"/>
</dbReference>
<evidence type="ECO:0000313" key="3">
    <source>
        <dbReference type="Proteomes" id="UP000199109"/>
    </source>
</evidence>
<organism evidence="2 3">
    <name type="scientific">Pricia antarctica</name>
    <dbReference type="NCBI Taxonomy" id="641691"/>
    <lineage>
        <taxon>Bacteria</taxon>
        <taxon>Pseudomonadati</taxon>
        <taxon>Bacteroidota</taxon>
        <taxon>Flavobacteriia</taxon>
        <taxon>Flavobacteriales</taxon>
        <taxon>Flavobacteriaceae</taxon>
        <taxon>Pricia</taxon>
    </lineage>
</organism>
<accession>A0A1G7HQL2</accession>
<dbReference type="Proteomes" id="UP000199109">
    <property type="component" value="Unassembled WGS sequence"/>
</dbReference>
<proteinExistence type="predicted"/>
<evidence type="ECO:0000313" key="2">
    <source>
        <dbReference type="EMBL" id="SDF02701.1"/>
    </source>
</evidence>
<sequence length="137" mass="15707">MKKSAIAFTILFMLILNGCNQNPDVNVLLQNVETRNAIFKALEDNKDYMTAFMGEMQTNENAMQMMQGGGMEIMMNDSTLMKNMIHNMMGHKGMKHAMMQQMMNDSTSMNGMMQMHKNGMMSNECMQSCMKMMNKKK</sequence>